<dbReference type="AlphaFoldDB" id="A0A1M6AVZ1"/>
<evidence type="ECO:0000259" key="3">
    <source>
        <dbReference type="PROSITE" id="PS51352"/>
    </source>
</evidence>
<proteinExistence type="predicted"/>
<keyword evidence="2" id="KW-0472">Membrane</keyword>
<dbReference type="STRING" id="579105.SAMN04488096_101473"/>
<accession>A0A1M6AVZ1</accession>
<dbReference type="EMBL" id="FQYY01000001">
    <property type="protein sequence ID" value="SHI40645.1"/>
    <property type="molecule type" value="Genomic_DNA"/>
</dbReference>
<feature type="transmembrane region" description="Helical" evidence="2">
    <location>
        <begin position="6"/>
        <end position="26"/>
    </location>
</feature>
<keyword evidence="2" id="KW-1133">Transmembrane helix</keyword>
<dbReference type="Gene3D" id="3.40.30.10">
    <property type="entry name" value="Glutaredoxin"/>
    <property type="match status" value="1"/>
</dbReference>
<dbReference type="SUPFAM" id="SSF52833">
    <property type="entry name" value="Thioredoxin-like"/>
    <property type="match status" value="1"/>
</dbReference>
<evidence type="ECO:0000256" key="1">
    <source>
        <dbReference type="ARBA" id="ARBA00022729"/>
    </source>
</evidence>
<reference evidence="4 5" key="1">
    <citation type="submission" date="2016-11" db="EMBL/GenBank/DDBJ databases">
        <authorList>
            <person name="Jaros S."/>
            <person name="Januszkiewicz K."/>
            <person name="Wedrychowicz H."/>
        </authorList>
    </citation>
    <scope>NUCLEOTIDE SEQUENCE [LARGE SCALE GENOMIC DNA]</scope>
    <source>
        <strain evidence="4 5">DSM 21425</strain>
    </source>
</reference>
<keyword evidence="5" id="KW-1185">Reference proteome</keyword>
<dbReference type="Pfam" id="PF13899">
    <property type="entry name" value="Thioredoxin_7"/>
    <property type="match status" value="1"/>
</dbReference>
<gene>
    <name evidence="4" type="ORF">SAMN04488096_101473</name>
</gene>
<name>A0A1M6AVZ1_9FLAO</name>
<dbReference type="InterPro" id="IPR006577">
    <property type="entry name" value="UAS"/>
</dbReference>
<dbReference type="PROSITE" id="PS51352">
    <property type="entry name" value="THIOREDOXIN_2"/>
    <property type="match status" value="1"/>
</dbReference>
<evidence type="ECO:0000313" key="5">
    <source>
        <dbReference type="Proteomes" id="UP000184225"/>
    </source>
</evidence>
<dbReference type="InterPro" id="IPR051099">
    <property type="entry name" value="AGR/TXD"/>
</dbReference>
<dbReference type="OrthoDB" id="9811036at2"/>
<feature type="domain" description="Thioredoxin" evidence="3">
    <location>
        <begin position="20"/>
        <end position="148"/>
    </location>
</feature>
<dbReference type="RefSeq" id="WP_073147822.1">
    <property type="nucleotide sequence ID" value="NZ_FQYY01000001.1"/>
</dbReference>
<dbReference type="Proteomes" id="UP000184225">
    <property type="component" value="Unassembled WGS sequence"/>
</dbReference>
<evidence type="ECO:0000256" key="2">
    <source>
        <dbReference type="SAM" id="Phobius"/>
    </source>
</evidence>
<dbReference type="PANTHER" id="PTHR15337:SF11">
    <property type="entry name" value="THIOREDOXIN DOMAIN-CONTAINING PROTEIN"/>
    <property type="match status" value="1"/>
</dbReference>
<protein>
    <submittedName>
        <fullName evidence="4">Thioredoxin-like</fullName>
    </submittedName>
</protein>
<organism evidence="4 5">
    <name type="scientific">Mesonia phycicola</name>
    <dbReference type="NCBI Taxonomy" id="579105"/>
    <lineage>
        <taxon>Bacteria</taxon>
        <taxon>Pseudomonadati</taxon>
        <taxon>Bacteroidota</taxon>
        <taxon>Flavobacteriia</taxon>
        <taxon>Flavobacteriales</taxon>
        <taxon>Flavobacteriaceae</taxon>
        <taxon>Mesonia</taxon>
    </lineage>
</organism>
<dbReference type="InterPro" id="IPR013766">
    <property type="entry name" value="Thioredoxin_domain"/>
</dbReference>
<dbReference type="SMART" id="SM00594">
    <property type="entry name" value="UAS"/>
    <property type="match status" value="1"/>
</dbReference>
<evidence type="ECO:0000313" key="4">
    <source>
        <dbReference type="EMBL" id="SHI40645.1"/>
    </source>
</evidence>
<dbReference type="PANTHER" id="PTHR15337">
    <property type="entry name" value="ANTERIOR GRADIENT PROTEIN-RELATED"/>
    <property type="match status" value="1"/>
</dbReference>
<dbReference type="InterPro" id="IPR036249">
    <property type="entry name" value="Thioredoxin-like_sf"/>
</dbReference>
<sequence length="149" mass="16831">MRLLSYFILHKFSFISLFICFGIFSANNLTAKKGINFYHGSYQEALEKASSEKKLVFVYLYADWCGVCKSLKKNTLKDKEVGNFYNDEFISIALNAEKGEGQKIAKSIGLQSYPTLLFLDGGNGRILNRVSGYKTPIQLINLGKVYTKN</sequence>
<keyword evidence="1" id="KW-0732">Signal</keyword>
<keyword evidence="2" id="KW-0812">Transmembrane</keyword>